<dbReference type="Gene3D" id="3.50.4.10">
    <property type="entry name" value="Hepatocyte Growth Factor"/>
    <property type="match status" value="2"/>
</dbReference>
<reference evidence="1" key="1">
    <citation type="submission" date="2022-03" db="EMBL/GenBank/DDBJ databases">
        <authorList>
            <person name="Martin C."/>
        </authorList>
    </citation>
    <scope>NUCLEOTIDE SEQUENCE</scope>
</reference>
<dbReference type="PROSITE" id="PS50948">
    <property type="entry name" value="PAN"/>
    <property type="match status" value="1"/>
</dbReference>
<dbReference type="Proteomes" id="UP000749559">
    <property type="component" value="Unassembled WGS sequence"/>
</dbReference>
<dbReference type="InterPro" id="IPR003609">
    <property type="entry name" value="Pan_app"/>
</dbReference>
<sequence length="561" mass="59031">MTSMGLKRLNTFLIGILCFSYARCQVTQLNPSCSGISGILAQRDPVNVCRYYWCILGRLYGPFLCPRNNQGFQTSVPTSMPAFGSPCTITLPAGSQCGTAGSVTGIPFITTPRQISQRVVNFHIQNGVKQVGISTEARCIAQCRAMSQCVVIDFNYNTQECFHHTRITGCNPPLQLQNNAHVKLLDCASTAAPTTALPTQGFTTAAPVITTAAPAVTTAAPAVTTAAPLITTAVTQSPQTSAPAVGPGTQVPPTGFVMSSPGMHIVGGTEILPGQFFTQQQCLNQCLMDANCLAVDYNAATMQCFFHGTLTYCNTPRSKTSCTHFKRVSCNPSGQNNLVEIRSGFHLFGGSPTTCLGFTTCSANTCVQECCRDPACSGVDFDQGTRACFKHTDATECTTLNAKNNCTHYRKRTCPGTIISPGVVQTTAAPGGSVVTEGPATVTAAVTTEAPSGGPIAADTTGFVQISQPGPTVLPCNSYAYPGMNIDGGQPFPSNNLSGDQCIAMCMTEPTCMAVDFNSQDGSCWAHTNATMCGQLNSNSGNYHVKFVVCAGQTPVQSNTC</sequence>
<name>A0A8J1Y3J9_OWEFU</name>
<evidence type="ECO:0000313" key="1">
    <source>
        <dbReference type="EMBL" id="CAH1788818.1"/>
    </source>
</evidence>
<protein>
    <submittedName>
        <fullName evidence="1">Uncharacterized protein</fullName>
    </submittedName>
</protein>
<dbReference type="Pfam" id="PF00024">
    <property type="entry name" value="PAN_1"/>
    <property type="match status" value="2"/>
</dbReference>
<dbReference type="EMBL" id="CAIIXF020000007">
    <property type="protein sequence ID" value="CAH1788818.1"/>
    <property type="molecule type" value="Genomic_DNA"/>
</dbReference>
<dbReference type="OrthoDB" id="6323745at2759"/>
<keyword evidence="2" id="KW-1185">Reference proteome</keyword>
<proteinExistence type="predicted"/>
<accession>A0A8J1Y3J9</accession>
<organism evidence="1 2">
    <name type="scientific">Owenia fusiformis</name>
    <name type="common">Polychaete worm</name>
    <dbReference type="NCBI Taxonomy" id="6347"/>
    <lineage>
        <taxon>Eukaryota</taxon>
        <taxon>Metazoa</taxon>
        <taxon>Spiralia</taxon>
        <taxon>Lophotrochozoa</taxon>
        <taxon>Annelida</taxon>
        <taxon>Polychaeta</taxon>
        <taxon>Sedentaria</taxon>
        <taxon>Canalipalpata</taxon>
        <taxon>Sabellida</taxon>
        <taxon>Oweniida</taxon>
        <taxon>Oweniidae</taxon>
        <taxon>Owenia</taxon>
    </lineage>
</organism>
<comment type="caution">
    <text evidence="1">The sequence shown here is derived from an EMBL/GenBank/DDBJ whole genome shotgun (WGS) entry which is preliminary data.</text>
</comment>
<dbReference type="AlphaFoldDB" id="A0A8J1Y3J9"/>
<gene>
    <name evidence="1" type="ORF">OFUS_LOCUS14279</name>
</gene>
<evidence type="ECO:0000313" key="2">
    <source>
        <dbReference type="Proteomes" id="UP000749559"/>
    </source>
</evidence>